<sequence>MSKDFNIEDEAIRTGSKAVVKQYFNVSVIDNTLDIRFYWAGRGTTVIPKRGDYGILISAISVCSSSKSHCEEHTKTWIPLVAGIIASICLIFLVIGVLAWRRYRRNKYRREKSDLTGLELLTGSFSLRQLRVATNNFDSENKIGEGGFGSVYKGQLSDGTVIAVKKMSSKSGQGNREFVTEIGMISGLQHPNLVKLYGCCIEGDELLLVYEYMENNCLGRALFGPGTSSPKLDWATRFNICVGIANGLYFLHEGSPLKIVHRDIKATNVLLDRDLNAKISDFGLAKLHEDNNTHISTRVAGTIGYMAPEYALWGCLTEKADVYSFGVVALEIVSGKSNTNYRPQNECVCLLDYAFVLQQKEELLEIVDENLDEINKEQAERVIKVALLCTNASPMMRPTMFDVVGMLEGRIEVQEVVSDPGIYGDVLGKDLRFKSLKAYYQEIQNKDTIVAQGSKLTSDKPSTSTSANDLYPINPESLTISGNDLYEINLESRNINSDFFSDVTS</sequence>
<keyword evidence="11 18" id="KW-0067">ATP-binding</keyword>
<dbReference type="Gene3D" id="1.10.510.10">
    <property type="entry name" value="Transferase(Phosphotransferase) domain 1"/>
    <property type="match status" value="1"/>
</dbReference>
<evidence type="ECO:0000256" key="10">
    <source>
        <dbReference type="ARBA" id="ARBA00022777"/>
    </source>
</evidence>
<dbReference type="AlphaFoldDB" id="A0AA88AGC3"/>
<evidence type="ECO:0000256" key="7">
    <source>
        <dbReference type="ARBA" id="ARBA00022729"/>
    </source>
</evidence>
<keyword evidence="12 19" id="KW-1133">Transmembrane helix</keyword>
<dbReference type="InterPro" id="IPR008271">
    <property type="entry name" value="Ser/Thr_kinase_AS"/>
</dbReference>
<reference evidence="21" key="1">
    <citation type="submission" date="2023-07" db="EMBL/GenBank/DDBJ databases">
        <title>draft genome sequence of fig (Ficus carica).</title>
        <authorList>
            <person name="Takahashi T."/>
            <person name="Nishimura K."/>
        </authorList>
    </citation>
    <scope>NUCLEOTIDE SEQUENCE</scope>
</reference>
<dbReference type="Proteomes" id="UP001187192">
    <property type="component" value="Unassembled WGS sequence"/>
</dbReference>
<organism evidence="21 22">
    <name type="scientific">Ficus carica</name>
    <name type="common">Common fig</name>
    <dbReference type="NCBI Taxonomy" id="3494"/>
    <lineage>
        <taxon>Eukaryota</taxon>
        <taxon>Viridiplantae</taxon>
        <taxon>Streptophyta</taxon>
        <taxon>Embryophyta</taxon>
        <taxon>Tracheophyta</taxon>
        <taxon>Spermatophyta</taxon>
        <taxon>Magnoliopsida</taxon>
        <taxon>eudicotyledons</taxon>
        <taxon>Gunneridae</taxon>
        <taxon>Pentapetalae</taxon>
        <taxon>rosids</taxon>
        <taxon>fabids</taxon>
        <taxon>Rosales</taxon>
        <taxon>Moraceae</taxon>
        <taxon>Ficeae</taxon>
        <taxon>Ficus</taxon>
    </lineage>
</organism>
<feature type="binding site" evidence="18">
    <location>
        <position position="166"/>
    </location>
    <ligand>
        <name>ATP</name>
        <dbReference type="ChEBI" id="CHEBI:30616"/>
    </ligand>
</feature>
<evidence type="ECO:0000256" key="3">
    <source>
        <dbReference type="ARBA" id="ARBA00022527"/>
    </source>
</evidence>
<comment type="caution">
    <text evidence="21">The sequence shown here is derived from an EMBL/GenBank/DDBJ whole genome shotgun (WGS) entry which is preliminary data.</text>
</comment>
<evidence type="ECO:0000313" key="21">
    <source>
        <dbReference type="EMBL" id="GMN43456.1"/>
    </source>
</evidence>
<comment type="catalytic activity">
    <reaction evidence="17">
        <text>L-seryl-[protein] + ATP = O-phospho-L-seryl-[protein] + ADP + H(+)</text>
        <dbReference type="Rhea" id="RHEA:17989"/>
        <dbReference type="Rhea" id="RHEA-COMP:9863"/>
        <dbReference type="Rhea" id="RHEA-COMP:11604"/>
        <dbReference type="ChEBI" id="CHEBI:15378"/>
        <dbReference type="ChEBI" id="CHEBI:29999"/>
        <dbReference type="ChEBI" id="CHEBI:30616"/>
        <dbReference type="ChEBI" id="CHEBI:83421"/>
        <dbReference type="ChEBI" id="CHEBI:456216"/>
        <dbReference type="EC" id="2.7.11.1"/>
    </reaction>
</comment>
<keyword evidence="13 19" id="KW-0472">Membrane</keyword>
<dbReference type="InterPro" id="IPR000719">
    <property type="entry name" value="Prot_kinase_dom"/>
</dbReference>
<keyword evidence="10" id="KW-0418">Kinase</keyword>
<evidence type="ECO:0000256" key="19">
    <source>
        <dbReference type="SAM" id="Phobius"/>
    </source>
</evidence>
<dbReference type="PANTHER" id="PTHR48006">
    <property type="entry name" value="LEUCINE-RICH REPEAT-CONTAINING PROTEIN DDB_G0281931-RELATED"/>
    <property type="match status" value="1"/>
</dbReference>
<comment type="subcellular location">
    <subcellularLocation>
        <location evidence="1">Membrane</location>
        <topology evidence="1">Single-pass type I membrane protein</topology>
    </subcellularLocation>
</comment>
<evidence type="ECO:0000256" key="4">
    <source>
        <dbReference type="ARBA" id="ARBA00022553"/>
    </source>
</evidence>
<evidence type="ECO:0000256" key="15">
    <source>
        <dbReference type="ARBA" id="ARBA00023180"/>
    </source>
</evidence>
<keyword evidence="22" id="KW-1185">Reference proteome</keyword>
<dbReference type="PROSITE" id="PS00107">
    <property type="entry name" value="PROTEIN_KINASE_ATP"/>
    <property type="match status" value="1"/>
</dbReference>
<evidence type="ECO:0000256" key="14">
    <source>
        <dbReference type="ARBA" id="ARBA00023170"/>
    </source>
</evidence>
<dbReference type="FunFam" id="3.30.200.20:FF:000217">
    <property type="entry name" value="probable LRR receptor-like serine/threonine-protein kinase At1g53430"/>
    <property type="match status" value="1"/>
</dbReference>
<evidence type="ECO:0000256" key="11">
    <source>
        <dbReference type="ARBA" id="ARBA00022840"/>
    </source>
</evidence>
<keyword evidence="4" id="KW-0597">Phosphoprotein</keyword>
<dbReference type="GO" id="GO:0016020">
    <property type="term" value="C:membrane"/>
    <property type="evidence" value="ECO:0007669"/>
    <property type="project" value="UniProtKB-SubCell"/>
</dbReference>
<keyword evidence="5" id="KW-0808">Transferase</keyword>
<dbReference type="PROSITE" id="PS50011">
    <property type="entry name" value="PROTEIN_KINASE_DOM"/>
    <property type="match status" value="1"/>
</dbReference>
<keyword evidence="14" id="KW-0675">Receptor</keyword>
<dbReference type="InterPro" id="IPR021720">
    <property type="entry name" value="Malectin_dom"/>
</dbReference>
<keyword evidence="7" id="KW-0732">Signal</keyword>
<comment type="catalytic activity">
    <reaction evidence="16">
        <text>L-threonyl-[protein] + ATP = O-phospho-L-threonyl-[protein] + ADP + H(+)</text>
        <dbReference type="Rhea" id="RHEA:46608"/>
        <dbReference type="Rhea" id="RHEA-COMP:11060"/>
        <dbReference type="Rhea" id="RHEA-COMP:11605"/>
        <dbReference type="ChEBI" id="CHEBI:15378"/>
        <dbReference type="ChEBI" id="CHEBI:30013"/>
        <dbReference type="ChEBI" id="CHEBI:30616"/>
        <dbReference type="ChEBI" id="CHEBI:61977"/>
        <dbReference type="ChEBI" id="CHEBI:456216"/>
        <dbReference type="EC" id="2.7.11.1"/>
    </reaction>
</comment>
<accession>A0AA88AGC3</accession>
<keyword evidence="8" id="KW-0677">Repeat</keyword>
<protein>
    <recommendedName>
        <fullName evidence="2">non-specific serine/threonine protein kinase</fullName>
        <ecNumber evidence="2">2.7.11.1</ecNumber>
    </recommendedName>
</protein>
<gene>
    <name evidence="21" type="ORF">TIFTF001_012660</name>
</gene>
<evidence type="ECO:0000256" key="13">
    <source>
        <dbReference type="ARBA" id="ARBA00023136"/>
    </source>
</evidence>
<dbReference type="InterPro" id="IPR051824">
    <property type="entry name" value="LRR_Rcpt-Like_S/T_Kinase"/>
</dbReference>
<evidence type="ECO:0000256" key="18">
    <source>
        <dbReference type="PROSITE-ProRule" id="PRU10141"/>
    </source>
</evidence>
<evidence type="ECO:0000256" key="12">
    <source>
        <dbReference type="ARBA" id="ARBA00022989"/>
    </source>
</evidence>
<keyword evidence="6 19" id="KW-0812">Transmembrane</keyword>
<dbReference type="Pfam" id="PF11721">
    <property type="entry name" value="Malectin"/>
    <property type="match status" value="1"/>
</dbReference>
<evidence type="ECO:0000313" key="22">
    <source>
        <dbReference type="Proteomes" id="UP001187192"/>
    </source>
</evidence>
<dbReference type="PROSITE" id="PS00108">
    <property type="entry name" value="PROTEIN_KINASE_ST"/>
    <property type="match status" value="1"/>
</dbReference>
<dbReference type="SUPFAM" id="SSF56112">
    <property type="entry name" value="Protein kinase-like (PK-like)"/>
    <property type="match status" value="1"/>
</dbReference>
<evidence type="ECO:0000256" key="16">
    <source>
        <dbReference type="ARBA" id="ARBA00047899"/>
    </source>
</evidence>
<dbReference type="GO" id="GO:0004674">
    <property type="term" value="F:protein serine/threonine kinase activity"/>
    <property type="evidence" value="ECO:0007669"/>
    <property type="project" value="UniProtKB-KW"/>
</dbReference>
<feature type="domain" description="Protein kinase" evidence="20">
    <location>
        <begin position="137"/>
        <end position="417"/>
    </location>
</feature>
<keyword evidence="9 18" id="KW-0547">Nucleotide-binding</keyword>
<dbReference type="EMBL" id="BTGU01000016">
    <property type="protein sequence ID" value="GMN43456.1"/>
    <property type="molecule type" value="Genomic_DNA"/>
</dbReference>
<feature type="transmembrane region" description="Helical" evidence="19">
    <location>
        <begin position="77"/>
        <end position="100"/>
    </location>
</feature>
<dbReference type="EC" id="2.7.11.1" evidence="2"/>
<keyword evidence="15" id="KW-0325">Glycoprotein</keyword>
<name>A0AA88AGC3_FICCA</name>
<dbReference type="PANTHER" id="PTHR48006:SF66">
    <property type="entry name" value="PROTEIN KINASE DOMAIN-CONTAINING PROTEIN"/>
    <property type="match status" value="1"/>
</dbReference>
<evidence type="ECO:0000256" key="9">
    <source>
        <dbReference type="ARBA" id="ARBA00022741"/>
    </source>
</evidence>
<evidence type="ECO:0000259" key="20">
    <source>
        <dbReference type="PROSITE" id="PS50011"/>
    </source>
</evidence>
<dbReference type="Gene3D" id="3.30.200.20">
    <property type="entry name" value="Phosphorylase Kinase, domain 1"/>
    <property type="match status" value="1"/>
</dbReference>
<evidence type="ECO:0000256" key="5">
    <source>
        <dbReference type="ARBA" id="ARBA00022679"/>
    </source>
</evidence>
<keyword evidence="3" id="KW-0723">Serine/threonine-protein kinase</keyword>
<dbReference type="CDD" id="cd14066">
    <property type="entry name" value="STKc_IRAK"/>
    <property type="match status" value="1"/>
</dbReference>
<evidence type="ECO:0000256" key="6">
    <source>
        <dbReference type="ARBA" id="ARBA00022692"/>
    </source>
</evidence>
<dbReference type="Pfam" id="PF07714">
    <property type="entry name" value="PK_Tyr_Ser-Thr"/>
    <property type="match status" value="1"/>
</dbReference>
<dbReference type="InterPro" id="IPR017441">
    <property type="entry name" value="Protein_kinase_ATP_BS"/>
</dbReference>
<dbReference type="FunFam" id="1.10.510.10:FF:000044">
    <property type="entry name" value="Putative LRR receptor-like serine/threonine-protein kinase"/>
    <property type="match status" value="1"/>
</dbReference>
<evidence type="ECO:0000256" key="2">
    <source>
        <dbReference type="ARBA" id="ARBA00012513"/>
    </source>
</evidence>
<dbReference type="InterPro" id="IPR001245">
    <property type="entry name" value="Ser-Thr/Tyr_kinase_cat_dom"/>
</dbReference>
<dbReference type="SMART" id="SM00220">
    <property type="entry name" value="S_TKc"/>
    <property type="match status" value="1"/>
</dbReference>
<dbReference type="InterPro" id="IPR011009">
    <property type="entry name" value="Kinase-like_dom_sf"/>
</dbReference>
<evidence type="ECO:0000256" key="8">
    <source>
        <dbReference type="ARBA" id="ARBA00022737"/>
    </source>
</evidence>
<evidence type="ECO:0000256" key="17">
    <source>
        <dbReference type="ARBA" id="ARBA00048679"/>
    </source>
</evidence>
<dbReference type="GO" id="GO:0005524">
    <property type="term" value="F:ATP binding"/>
    <property type="evidence" value="ECO:0007669"/>
    <property type="project" value="UniProtKB-UniRule"/>
</dbReference>
<dbReference type="Gramene" id="FCD_00007138-RA">
    <property type="protein sequence ID" value="FCD_00007138-RA:cds"/>
    <property type="gene ID" value="FCD_00007138"/>
</dbReference>
<proteinExistence type="predicted"/>
<evidence type="ECO:0000256" key="1">
    <source>
        <dbReference type="ARBA" id="ARBA00004479"/>
    </source>
</evidence>